<evidence type="ECO:0000256" key="1">
    <source>
        <dbReference type="ARBA" id="ARBA00004123"/>
    </source>
</evidence>
<dbReference type="InterPro" id="IPR010491">
    <property type="entry name" value="PRP1_N"/>
</dbReference>
<dbReference type="AlphaFoldDB" id="A0A0P1BAW8"/>
<proteinExistence type="predicted"/>
<dbReference type="STRING" id="401625.A0A0P1BAW8"/>
<dbReference type="FunFam" id="1.25.40.10:FF:000384">
    <property type="entry name" value="Probable pre-mRNA splicing factor prp1"/>
    <property type="match status" value="1"/>
</dbReference>
<reference evidence="9 10" key="1">
    <citation type="submission" date="2014-09" db="EMBL/GenBank/DDBJ databases">
        <authorList>
            <person name="Magalhaes I.L.F."/>
            <person name="Oliveira U."/>
            <person name="Santos F.R."/>
            <person name="Vidigal T.H.D.A."/>
            <person name="Brescovit A.D."/>
            <person name="Santos A.J."/>
        </authorList>
    </citation>
    <scope>NUCLEOTIDE SEQUENCE [LARGE SCALE GENOMIC DNA]</scope>
</reference>
<name>A0A0P1BAW8_9BASI</name>
<evidence type="ECO:0000256" key="5">
    <source>
        <dbReference type="ARBA" id="ARBA00023242"/>
    </source>
</evidence>
<dbReference type="InterPro" id="IPR003107">
    <property type="entry name" value="HAT"/>
</dbReference>
<feature type="region of interest" description="Disordered" evidence="7">
    <location>
        <begin position="1"/>
        <end position="82"/>
    </location>
</feature>
<sequence length="945" mass="105041">MASVNNKLAFLTQAPPPNYVAGLGRGASGFTTRSDIGPAREGPSLETINAARARRGEETLQEEDTNEDQDPENETGLFAGTVYERDDEEADSIWANIDDKMDARRRKQREAREKAELEKLRVERPKIQAQFADLKRNLSTMSDDDWSALPEAGNLTGKRRKAAAARAGNDKTYNVPDSVLLMNRDRNMTEQALSEEQMNSNGTSSTLNGAMTSLTEIGEARNKIFSHNLDQAGSSSRTSDGTQSTLGTASSIDTQGYLTGLAGTEIKSSAEIGDIKKARALLDSVIKTNPKHAPGWIAAARLEEVAGKMATARKVIAQGCEQCKLSEDVWLESARLNTRDNAKVILAKSIAAGLTTSVKIWLKATELETDSNSKKRVLRKSLEYVPNSIKLWKELVNLEESHEDARILLSGAVSAVPGSVDLWLAFARLSSPEEAQKVLNEARKALPSSHEIWIAAARLIEQTNADQGKPVDETQILLDRTLSTAVKRLQKAGAVLSRDQWLKEAERVEREGSPMSCAAIVKATITIDVEEEDRRTVWVEDAQACLEHGNVETARAILAFTLREYPDRQSIWRIAVDVERKYGTTDSLEAILERAVTMCPKAETLWLIYAKEKWQGQKDVAGARQVLIRAFEKNLGSEEISLAAAKLEAENGQKQAAAMLLQRARQEVNSQRVWLKSAVFAREEGQLAESLDLVKQAIKVFPSFWKLHLMHAQLVEATTPPGSDNAHLRAAREALSAGLRACPSSTPLWINASRLEERAGLSIRARALLEKARLSKAEDKVSIWVEAARVEERSGNAPQAKALIARGLQEYPNAAALWSADIWLESRAARRTRSADALNKTDQDAQILCTIARMMWNDRKYEQARKWFERCTKANPDWGDGWAWWYKFETAQGTEESRLAVRERCKKAEPRHGEQWQQQNKDHEFPHRPTAEVLEATANILVITT</sequence>
<dbReference type="InterPro" id="IPR059164">
    <property type="entry name" value="HAT_PRP39_C"/>
</dbReference>
<dbReference type="GO" id="GO:0071013">
    <property type="term" value="C:catalytic step 2 spliceosome"/>
    <property type="evidence" value="ECO:0007669"/>
    <property type="project" value="TreeGrafter"/>
</dbReference>
<dbReference type="OrthoDB" id="440128at2759"/>
<dbReference type="EMBL" id="CCYA01000181">
    <property type="protein sequence ID" value="CEH12766.1"/>
    <property type="molecule type" value="Genomic_DNA"/>
</dbReference>
<feature type="region of interest" description="Disordered" evidence="7">
    <location>
        <begin position="229"/>
        <end position="249"/>
    </location>
</feature>
<protein>
    <submittedName>
        <fullName evidence="9">Probable pre-mrna splicing factor prp1</fullName>
    </submittedName>
</protein>
<feature type="coiled-coil region" evidence="6">
    <location>
        <begin position="100"/>
        <end position="137"/>
    </location>
</feature>
<evidence type="ECO:0000256" key="2">
    <source>
        <dbReference type="ARBA" id="ARBA00022664"/>
    </source>
</evidence>
<keyword evidence="10" id="KW-1185">Reference proteome</keyword>
<keyword evidence="4" id="KW-0508">mRNA splicing</keyword>
<accession>A0A0P1BAW8</accession>
<evidence type="ECO:0000256" key="7">
    <source>
        <dbReference type="SAM" id="MobiDB-lite"/>
    </source>
</evidence>
<keyword evidence="6" id="KW-0175">Coiled coil</keyword>
<feature type="compositionally biased region" description="Acidic residues" evidence="7">
    <location>
        <begin position="59"/>
        <end position="73"/>
    </location>
</feature>
<keyword evidence="3" id="KW-0677">Repeat</keyword>
<dbReference type="SUPFAM" id="SSF48452">
    <property type="entry name" value="TPR-like"/>
    <property type="match status" value="4"/>
</dbReference>
<dbReference type="Proteomes" id="UP000054845">
    <property type="component" value="Unassembled WGS sequence"/>
</dbReference>
<keyword evidence="2" id="KW-0507">mRNA processing</keyword>
<keyword evidence="5" id="KW-0539">Nucleus</keyword>
<dbReference type="Gene3D" id="1.25.40.10">
    <property type="entry name" value="Tetratricopeptide repeat domain"/>
    <property type="match status" value="3"/>
</dbReference>
<evidence type="ECO:0000256" key="3">
    <source>
        <dbReference type="ARBA" id="ARBA00022737"/>
    </source>
</evidence>
<dbReference type="Pfam" id="PF06424">
    <property type="entry name" value="PRP1_N"/>
    <property type="match status" value="1"/>
</dbReference>
<dbReference type="PANTHER" id="PTHR11246">
    <property type="entry name" value="PRE-MRNA SPLICING FACTOR"/>
    <property type="match status" value="1"/>
</dbReference>
<dbReference type="GO" id="GO:0000244">
    <property type="term" value="P:spliceosomal tri-snRNP complex assembly"/>
    <property type="evidence" value="ECO:0007669"/>
    <property type="project" value="TreeGrafter"/>
</dbReference>
<dbReference type="Pfam" id="PF23241">
    <property type="entry name" value="HAT_PRP39_C"/>
    <property type="match status" value="1"/>
</dbReference>
<dbReference type="InterPro" id="IPR045075">
    <property type="entry name" value="Syf1-like"/>
</dbReference>
<evidence type="ECO:0000256" key="4">
    <source>
        <dbReference type="ARBA" id="ARBA00023187"/>
    </source>
</evidence>
<feature type="domain" description="PRP1 splicing factor N-terminal" evidence="8">
    <location>
        <begin position="15"/>
        <end position="158"/>
    </location>
</feature>
<dbReference type="InterPro" id="IPR011990">
    <property type="entry name" value="TPR-like_helical_dom_sf"/>
</dbReference>
<comment type="subcellular location">
    <subcellularLocation>
        <location evidence="1">Nucleus</location>
    </subcellularLocation>
</comment>
<dbReference type="PANTHER" id="PTHR11246:SF1">
    <property type="entry name" value="PRE-MRNA-PROCESSING FACTOR 6"/>
    <property type="match status" value="1"/>
</dbReference>
<evidence type="ECO:0000256" key="6">
    <source>
        <dbReference type="SAM" id="Coils"/>
    </source>
</evidence>
<organism evidence="9 10">
    <name type="scientific">Ceraceosorus bombacis</name>
    <dbReference type="NCBI Taxonomy" id="401625"/>
    <lineage>
        <taxon>Eukaryota</taxon>
        <taxon>Fungi</taxon>
        <taxon>Dikarya</taxon>
        <taxon>Basidiomycota</taxon>
        <taxon>Ustilaginomycotina</taxon>
        <taxon>Exobasidiomycetes</taxon>
        <taxon>Ceraceosorales</taxon>
        <taxon>Ceraceosoraceae</taxon>
        <taxon>Ceraceosorus</taxon>
    </lineage>
</organism>
<dbReference type="GO" id="GO:0046540">
    <property type="term" value="C:U4/U6 x U5 tri-snRNP complex"/>
    <property type="evidence" value="ECO:0007669"/>
    <property type="project" value="TreeGrafter"/>
</dbReference>
<evidence type="ECO:0000259" key="8">
    <source>
        <dbReference type="Pfam" id="PF06424"/>
    </source>
</evidence>
<dbReference type="FunFam" id="1.25.40.10:FF:000256">
    <property type="entry name" value="Probable pre-mRNA splicing factor prp1"/>
    <property type="match status" value="1"/>
</dbReference>
<evidence type="ECO:0000313" key="9">
    <source>
        <dbReference type="EMBL" id="CEH12766.1"/>
    </source>
</evidence>
<evidence type="ECO:0000313" key="10">
    <source>
        <dbReference type="Proteomes" id="UP000054845"/>
    </source>
</evidence>
<dbReference type="SMART" id="SM00386">
    <property type="entry name" value="HAT"/>
    <property type="match status" value="12"/>
</dbReference>